<dbReference type="PROSITE" id="PS51257">
    <property type="entry name" value="PROKAR_LIPOPROTEIN"/>
    <property type="match status" value="1"/>
</dbReference>
<organism evidence="7 8">
    <name type="scientific">Rubrivirga marina</name>
    <dbReference type="NCBI Taxonomy" id="1196024"/>
    <lineage>
        <taxon>Bacteria</taxon>
        <taxon>Pseudomonadati</taxon>
        <taxon>Rhodothermota</taxon>
        <taxon>Rhodothermia</taxon>
        <taxon>Rhodothermales</taxon>
        <taxon>Rubricoccaceae</taxon>
        <taxon>Rubrivirga</taxon>
    </lineage>
</organism>
<dbReference type="HAMAP" id="MF_01401">
    <property type="entry name" value="MsrA"/>
    <property type="match status" value="1"/>
</dbReference>
<name>A0A271J455_9BACT</name>
<comment type="function">
    <text evidence="4">Has an important function as a repair enzyme for proteins that have been inactivated by oxidation. Catalyzes the reversible oxidation-reduction of methionine sulfoxide in proteins to methionine.</text>
</comment>
<dbReference type="Gene3D" id="3.30.1060.10">
    <property type="entry name" value="Peptide methionine sulphoxide reductase MsrA"/>
    <property type="match status" value="1"/>
</dbReference>
<dbReference type="Proteomes" id="UP000216339">
    <property type="component" value="Unassembled WGS sequence"/>
</dbReference>
<evidence type="ECO:0000256" key="3">
    <source>
        <dbReference type="ARBA" id="ARBA00048782"/>
    </source>
</evidence>
<feature type="signal peptide" evidence="5">
    <location>
        <begin position="1"/>
        <end position="19"/>
    </location>
</feature>
<accession>A0A271J455</accession>
<feature type="domain" description="Peptide methionine sulphoxide reductase MsrA" evidence="6">
    <location>
        <begin position="46"/>
        <end position="194"/>
    </location>
</feature>
<dbReference type="InterPro" id="IPR036509">
    <property type="entry name" value="Met_Sox_Rdtase_MsrA_sf"/>
</dbReference>
<keyword evidence="1 4" id="KW-0560">Oxidoreductase</keyword>
<keyword evidence="8" id="KW-1185">Reference proteome</keyword>
<dbReference type="NCBIfam" id="TIGR00401">
    <property type="entry name" value="msrA"/>
    <property type="match status" value="1"/>
</dbReference>
<evidence type="ECO:0000313" key="8">
    <source>
        <dbReference type="Proteomes" id="UP000216339"/>
    </source>
</evidence>
<keyword evidence="5" id="KW-0732">Signal</keyword>
<dbReference type="EMBL" id="MQWD01000001">
    <property type="protein sequence ID" value="PAP78306.1"/>
    <property type="molecule type" value="Genomic_DNA"/>
</dbReference>
<dbReference type="OrthoDB" id="4174719at2"/>
<evidence type="ECO:0000256" key="1">
    <source>
        <dbReference type="ARBA" id="ARBA00023002"/>
    </source>
</evidence>
<sequence>MRRLLFALALPAVVLVTLAAGCGTSEPLPPAGPTVGTAAPSAADTVVFAGGCFWCMEKPFEELDGVYAVTSGFAGGTVPNPTYDQVTTKTTGHYESVEVVFDPSVVPYDTLLQVYWHNVDPLDDGGQFCDRGSPYRPAIFAGTPEERAAAETTKAALAERFGETIRVPVLDDAPFYAAEDYHQDFYRTNAAHYQRYRMGCRRDARLEQLWGDAAGHLGPAL</sequence>
<dbReference type="GO" id="GO:0008113">
    <property type="term" value="F:peptide-methionine (S)-S-oxide reductase activity"/>
    <property type="evidence" value="ECO:0007669"/>
    <property type="project" value="UniProtKB-UniRule"/>
</dbReference>
<comment type="catalytic activity">
    <reaction evidence="3 4">
        <text>[thioredoxin]-disulfide + L-methionine + H2O = L-methionine (S)-S-oxide + [thioredoxin]-dithiol</text>
        <dbReference type="Rhea" id="RHEA:19993"/>
        <dbReference type="Rhea" id="RHEA-COMP:10698"/>
        <dbReference type="Rhea" id="RHEA-COMP:10700"/>
        <dbReference type="ChEBI" id="CHEBI:15377"/>
        <dbReference type="ChEBI" id="CHEBI:29950"/>
        <dbReference type="ChEBI" id="CHEBI:50058"/>
        <dbReference type="ChEBI" id="CHEBI:57844"/>
        <dbReference type="ChEBI" id="CHEBI:58772"/>
        <dbReference type="EC" id="1.8.4.11"/>
    </reaction>
</comment>
<dbReference type="Pfam" id="PF01625">
    <property type="entry name" value="PMSR"/>
    <property type="match status" value="1"/>
</dbReference>
<dbReference type="EC" id="1.8.4.11" evidence="4"/>
<reference evidence="7 8" key="1">
    <citation type="submission" date="2016-11" db="EMBL/GenBank/DDBJ databases">
        <title>Study of marine rhodopsin-containing bacteria.</title>
        <authorList>
            <person name="Yoshizawa S."/>
            <person name="Kumagai Y."/>
            <person name="Kogure K."/>
        </authorList>
    </citation>
    <scope>NUCLEOTIDE SEQUENCE [LARGE SCALE GENOMIC DNA]</scope>
    <source>
        <strain evidence="7 8">SAORIC-28</strain>
    </source>
</reference>
<gene>
    <name evidence="4" type="primary">msrA</name>
    <name evidence="7" type="ORF">BSZ37_18680</name>
</gene>
<dbReference type="SUPFAM" id="SSF55068">
    <property type="entry name" value="Peptide methionine sulfoxide reductase"/>
    <property type="match status" value="1"/>
</dbReference>
<evidence type="ECO:0000259" key="6">
    <source>
        <dbReference type="Pfam" id="PF01625"/>
    </source>
</evidence>
<evidence type="ECO:0000313" key="7">
    <source>
        <dbReference type="EMBL" id="PAP78306.1"/>
    </source>
</evidence>
<dbReference type="PANTHER" id="PTHR43774">
    <property type="entry name" value="PEPTIDE METHIONINE SULFOXIDE REDUCTASE"/>
    <property type="match status" value="1"/>
</dbReference>
<dbReference type="AlphaFoldDB" id="A0A271J455"/>
<evidence type="ECO:0000256" key="5">
    <source>
        <dbReference type="SAM" id="SignalP"/>
    </source>
</evidence>
<dbReference type="GO" id="GO:0033744">
    <property type="term" value="F:L-methionine:thioredoxin-disulfide S-oxidoreductase activity"/>
    <property type="evidence" value="ECO:0007669"/>
    <property type="project" value="RHEA"/>
</dbReference>
<comment type="caution">
    <text evidence="7">The sequence shown here is derived from an EMBL/GenBank/DDBJ whole genome shotgun (WGS) entry which is preliminary data.</text>
</comment>
<proteinExistence type="inferred from homology"/>
<dbReference type="InterPro" id="IPR002569">
    <property type="entry name" value="Met_Sox_Rdtase_MsrA_dom"/>
</dbReference>
<comment type="catalytic activity">
    <reaction evidence="2 4">
        <text>L-methionyl-[protein] + [thioredoxin]-disulfide + H2O = L-methionyl-(S)-S-oxide-[protein] + [thioredoxin]-dithiol</text>
        <dbReference type="Rhea" id="RHEA:14217"/>
        <dbReference type="Rhea" id="RHEA-COMP:10698"/>
        <dbReference type="Rhea" id="RHEA-COMP:10700"/>
        <dbReference type="Rhea" id="RHEA-COMP:12313"/>
        <dbReference type="Rhea" id="RHEA-COMP:12315"/>
        <dbReference type="ChEBI" id="CHEBI:15377"/>
        <dbReference type="ChEBI" id="CHEBI:16044"/>
        <dbReference type="ChEBI" id="CHEBI:29950"/>
        <dbReference type="ChEBI" id="CHEBI:44120"/>
        <dbReference type="ChEBI" id="CHEBI:50058"/>
        <dbReference type="EC" id="1.8.4.11"/>
    </reaction>
</comment>
<evidence type="ECO:0000256" key="4">
    <source>
        <dbReference type="HAMAP-Rule" id="MF_01401"/>
    </source>
</evidence>
<comment type="similarity">
    <text evidence="4">Belongs to the MsrA Met sulfoxide reductase family.</text>
</comment>
<feature type="chain" id="PRO_5012402491" description="Peptide methionine sulfoxide reductase MsrA" evidence="5">
    <location>
        <begin position="20"/>
        <end position="221"/>
    </location>
</feature>
<evidence type="ECO:0000256" key="2">
    <source>
        <dbReference type="ARBA" id="ARBA00047806"/>
    </source>
</evidence>
<feature type="active site" evidence="4">
    <location>
        <position position="52"/>
    </location>
</feature>
<dbReference type="PANTHER" id="PTHR43774:SF1">
    <property type="entry name" value="PEPTIDE METHIONINE SULFOXIDE REDUCTASE MSRA 2"/>
    <property type="match status" value="1"/>
</dbReference>
<protein>
    <recommendedName>
        <fullName evidence="4">Peptide methionine sulfoxide reductase MsrA</fullName>
        <shortName evidence="4">Protein-methionine-S-oxide reductase</shortName>
        <ecNumber evidence="4">1.8.4.11</ecNumber>
    </recommendedName>
    <alternativeName>
        <fullName evidence="4">Peptide-methionine (S)-S-oxide reductase</fullName>
        <shortName evidence="4">Peptide Met(O) reductase</shortName>
    </alternativeName>
</protein>
<dbReference type="RefSeq" id="WP_095511990.1">
    <property type="nucleotide sequence ID" value="NZ_MQWD01000001.1"/>
</dbReference>